<gene>
    <name evidence="3" type="ORF">CGXH109_LOCUS26212</name>
</gene>
<keyword evidence="1" id="KW-1133">Transmembrane helix</keyword>
<accession>A0A9W4RLU6</accession>
<feature type="non-terminal residue" evidence="3">
    <location>
        <position position="276"/>
    </location>
</feature>
<evidence type="ECO:0000256" key="1">
    <source>
        <dbReference type="SAM" id="Phobius"/>
    </source>
</evidence>
<dbReference type="InterPro" id="IPR046529">
    <property type="entry name" value="DUF6594"/>
</dbReference>
<evidence type="ECO:0000313" key="3">
    <source>
        <dbReference type="EMBL" id="CAI0643511.1"/>
    </source>
</evidence>
<feature type="transmembrane region" description="Helical" evidence="1">
    <location>
        <begin position="215"/>
        <end position="233"/>
    </location>
</feature>
<dbReference type="PANTHER" id="PTHR34502:SF4">
    <property type="entry name" value="DUF6594 DOMAIN-CONTAINING PROTEIN"/>
    <property type="match status" value="1"/>
</dbReference>
<comment type="caution">
    <text evidence="3">The sequence shown here is derived from an EMBL/GenBank/DDBJ whole genome shotgun (WGS) entry which is preliminary data.</text>
</comment>
<dbReference type="Proteomes" id="UP001152533">
    <property type="component" value="Unassembled WGS sequence"/>
</dbReference>
<evidence type="ECO:0000259" key="2">
    <source>
        <dbReference type="Pfam" id="PF20237"/>
    </source>
</evidence>
<name>A0A9W4RLU6_9PEZI</name>
<feature type="transmembrane region" description="Helical" evidence="1">
    <location>
        <begin position="240"/>
        <end position="260"/>
    </location>
</feature>
<keyword evidence="1" id="KW-0472">Membrane</keyword>
<evidence type="ECO:0000313" key="4">
    <source>
        <dbReference type="Proteomes" id="UP001152533"/>
    </source>
</evidence>
<keyword evidence="1" id="KW-0812">Transmembrane</keyword>
<organism evidence="3 4">
    <name type="scientific">Colletotrichum noveboracense</name>
    <dbReference type="NCBI Taxonomy" id="2664923"/>
    <lineage>
        <taxon>Eukaryota</taxon>
        <taxon>Fungi</taxon>
        <taxon>Dikarya</taxon>
        <taxon>Ascomycota</taxon>
        <taxon>Pezizomycotina</taxon>
        <taxon>Sordariomycetes</taxon>
        <taxon>Hypocreomycetidae</taxon>
        <taxon>Glomerellales</taxon>
        <taxon>Glomerellaceae</taxon>
        <taxon>Colletotrichum</taxon>
        <taxon>Colletotrichum gloeosporioides species complex</taxon>
    </lineage>
</organism>
<protein>
    <recommendedName>
        <fullName evidence="2">DUF6594 domain-containing protein</fullName>
    </recommendedName>
</protein>
<sequence>MTTSNNDPEMQTITQEELDRKSWKYIGYKDFCEFSANSDEFFAVRRFDELHCRLLLALQDRLSNLEEELDTMDERLRHRGHADIDNGSFRKDQPERTELLEKIGAALHNYDTLLSQYIQLRGAQRASSVTTSNIKRWLRNFNAPIEPKEVHYLDKRDLVSISPQAKSSVQQIFEQKVGLPIVEWLQRQNHTHRQRTVHNHAVYLDDDKFEIFTSLGLYIAAITMLAAPMWILASMKDSTIKLIVITAFLFIFVTIMNWGIVAKPFEILAAAAGSKI</sequence>
<proteinExistence type="predicted"/>
<dbReference type="EMBL" id="CAMGZC010000110">
    <property type="protein sequence ID" value="CAI0643511.1"/>
    <property type="molecule type" value="Genomic_DNA"/>
</dbReference>
<feature type="domain" description="DUF6594" evidence="2">
    <location>
        <begin position="28"/>
        <end position="272"/>
    </location>
</feature>
<dbReference type="Pfam" id="PF20237">
    <property type="entry name" value="DUF6594"/>
    <property type="match status" value="1"/>
</dbReference>
<dbReference type="AlphaFoldDB" id="A0A9W4RLU6"/>
<reference evidence="3" key="1">
    <citation type="submission" date="2022-08" db="EMBL/GenBank/DDBJ databases">
        <authorList>
            <person name="Giroux E."/>
            <person name="Giroux E."/>
        </authorList>
    </citation>
    <scope>NUCLEOTIDE SEQUENCE</scope>
    <source>
        <strain evidence="3">H1091258</strain>
    </source>
</reference>
<dbReference type="PANTHER" id="PTHR34502">
    <property type="entry name" value="DUF6594 DOMAIN-CONTAINING PROTEIN-RELATED"/>
    <property type="match status" value="1"/>
</dbReference>
<keyword evidence="4" id="KW-1185">Reference proteome</keyword>